<proteinExistence type="predicted"/>
<keyword evidence="5" id="KW-1185">Reference proteome</keyword>
<feature type="domain" description="DUF4283" evidence="2">
    <location>
        <begin position="33"/>
        <end position="112"/>
    </location>
</feature>
<dbReference type="PANTHER" id="PTHR31286:SF178">
    <property type="entry name" value="DUF4283 DOMAIN-CONTAINING PROTEIN"/>
    <property type="match status" value="1"/>
</dbReference>
<dbReference type="Proteomes" id="UP000886595">
    <property type="component" value="Unassembled WGS sequence"/>
</dbReference>
<feature type="compositionally biased region" description="Basic residues" evidence="1">
    <location>
        <begin position="421"/>
        <end position="432"/>
    </location>
</feature>
<dbReference type="Pfam" id="PF14392">
    <property type="entry name" value="zf-CCHC_4"/>
    <property type="match status" value="1"/>
</dbReference>
<evidence type="ECO:0000259" key="3">
    <source>
        <dbReference type="Pfam" id="PF14392"/>
    </source>
</evidence>
<dbReference type="AlphaFoldDB" id="A0A8X7VNJ2"/>
<accession>A0A8X7VNJ2</accession>
<comment type="caution">
    <text evidence="4">The sequence shown here is derived from an EMBL/GenBank/DDBJ whole genome shotgun (WGS) entry which is preliminary data.</text>
</comment>
<reference evidence="4 5" key="1">
    <citation type="submission" date="2020-02" db="EMBL/GenBank/DDBJ databases">
        <authorList>
            <person name="Ma Q."/>
            <person name="Huang Y."/>
            <person name="Song X."/>
            <person name="Pei D."/>
        </authorList>
    </citation>
    <scope>NUCLEOTIDE SEQUENCE [LARGE SCALE GENOMIC DNA]</scope>
    <source>
        <strain evidence="4">Sxm20200214</strain>
        <tissue evidence="4">Leaf</tissue>
    </source>
</reference>
<evidence type="ECO:0008006" key="6">
    <source>
        <dbReference type="Google" id="ProtNLM"/>
    </source>
</evidence>
<evidence type="ECO:0000313" key="4">
    <source>
        <dbReference type="EMBL" id="KAG2314819.1"/>
    </source>
</evidence>
<feature type="domain" description="Zinc knuckle CX2CX4HX4C" evidence="3">
    <location>
        <begin position="172"/>
        <end position="219"/>
    </location>
</feature>
<gene>
    <name evidence="4" type="ORF">Bca52824_017941</name>
</gene>
<organism evidence="4 5">
    <name type="scientific">Brassica carinata</name>
    <name type="common">Ethiopian mustard</name>
    <name type="synonym">Abyssinian cabbage</name>
    <dbReference type="NCBI Taxonomy" id="52824"/>
    <lineage>
        <taxon>Eukaryota</taxon>
        <taxon>Viridiplantae</taxon>
        <taxon>Streptophyta</taxon>
        <taxon>Embryophyta</taxon>
        <taxon>Tracheophyta</taxon>
        <taxon>Spermatophyta</taxon>
        <taxon>Magnoliopsida</taxon>
        <taxon>eudicotyledons</taxon>
        <taxon>Gunneridae</taxon>
        <taxon>Pentapetalae</taxon>
        <taxon>rosids</taxon>
        <taxon>malvids</taxon>
        <taxon>Brassicales</taxon>
        <taxon>Brassicaceae</taxon>
        <taxon>Brassiceae</taxon>
        <taxon>Brassica</taxon>
    </lineage>
</organism>
<evidence type="ECO:0000313" key="5">
    <source>
        <dbReference type="Proteomes" id="UP000886595"/>
    </source>
</evidence>
<dbReference type="OrthoDB" id="1087268at2759"/>
<dbReference type="InterPro" id="IPR025836">
    <property type="entry name" value="Zn_knuckle_CX2CX4HX4C"/>
</dbReference>
<protein>
    <recommendedName>
        <fullName evidence="6">DUF4283 domain-containing protein</fullName>
    </recommendedName>
</protein>
<dbReference type="EMBL" id="JAAMPC010000004">
    <property type="protein sequence ID" value="KAG2314819.1"/>
    <property type="molecule type" value="Genomic_DNA"/>
</dbReference>
<sequence>MSSALDKALLAMSLEEEEIPFDLPDLPQYSSCQNNSISLIGRILNPDCQKVSNLIRDMPRKWQKFDRVRGIALSPERFQFIFKYEHDLLEVYEKGVHSFNDWTLAIERWVERPPPDYLNFINIWVRLRNIPVNHYTAKAIEALGDLVGRVVVVAFDPSKPRINDYERVLVRFDVSRPLYKSRIVNLPGGEQTTISYEYERIHKRCYHCQRLTHEQMVCPFKLRDLQKSSEQSNILYKGLKTSQDKVLKESDPLFGVLEENQVGINPATGRPRIAKEVLDGMRQYLLTASGPEKIIRELRVKASLEDIGNDPMAQKAFLSLETLPLITSDIDKGKGPVFEYQKATPAEFPDSVPGYHTKLLESAIQAGRNKNEFPIPEFFYSEGSANSSYDNSRSYLEFSSVNSAIVGEAGTSRSVDVFKSGRARRRPPKSKRQSNEGALDANQISYKNTVVKRKSDQEVKQGSKIKRKLNEAVPMEGLPKDI</sequence>
<evidence type="ECO:0000256" key="1">
    <source>
        <dbReference type="SAM" id="MobiDB-lite"/>
    </source>
</evidence>
<dbReference type="PANTHER" id="PTHR31286">
    <property type="entry name" value="GLYCINE-RICH CELL WALL STRUCTURAL PROTEIN 1.8-LIKE"/>
    <property type="match status" value="1"/>
</dbReference>
<dbReference type="Pfam" id="PF14111">
    <property type="entry name" value="DUF4283"/>
    <property type="match status" value="1"/>
</dbReference>
<dbReference type="InterPro" id="IPR040256">
    <property type="entry name" value="At4g02000-like"/>
</dbReference>
<dbReference type="InterPro" id="IPR025558">
    <property type="entry name" value="DUF4283"/>
</dbReference>
<feature type="region of interest" description="Disordered" evidence="1">
    <location>
        <begin position="420"/>
        <end position="482"/>
    </location>
</feature>
<name>A0A8X7VNJ2_BRACI</name>
<evidence type="ECO:0000259" key="2">
    <source>
        <dbReference type="Pfam" id="PF14111"/>
    </source>
</evidence>